<dbReference type="InterPro" id="IPR001119">
    <property type="entry name" value="SLH_dom"/>
</dbReference>
<organism evidence="3 4">
    <name type="scientific">candidate division WOR-1 bacterium RIFCSPHIGHO2_01_FULL_53_15</name>
    <dbReference type="NCBI Taxonomy" id="1802564"/>
    <lineage>
        <taxon>Bacteria</taxon>
        <taxon>Bacillati</taxon>
        <taxon>Saganbacteria</taxon>
    </lineage>
</organism>
<keyword evidence="1" id="KW-0732">Signal</keyword>
<dbReference type="InterPro" id="IPR043781">
    <property type="entry name" value="DUF5723"/>
</dbReference>
<evidence type="ECO:0000313" key="3">
    <source>
        <dbReference type="EMBL" id="OGB89670.1"/>
    </source>
</evidence>
<feature type="domain" description="SLH" evidence="2">
    <location>
        <begin position="312"/>
        <end position="372"/>
    </location>
</feature>
<dbReference type="PROSITE" id="PS51272">
    <property type="entry name" value="SLH"/>
    <property type="match status" value="3"/>
</dbReference>
<dbReference type="Proteomes" id="UP000178724">
    <property type="component" value="Unassembled WGS sequence"/>
</dbReference>
<dbReference type="Pfam" id="PF00395">
    <property type="entry name" value="SLH"/>
    <property type="match status" value="3"/>
</dbReference>
<evidence type="ECO:0000256" key="1">
    <source>
        <dbReference type="SAM" id="SignalP"/>
    </source>
</evidence>
<protein>
    <recommendedName>
        <fullName evidence="2">SLH domain-containing protein</fullName>
    </recommendedName>
</protein>
<dbReference type="Gene3D" id="2.40.160.60">
    <property type="entry name" value="Outer membrane protein transport protein (OMPP1/FadL/TodX)"/>
    <property type="match status" value="1"/>
</dbReference>
<dbReference type="PANTHER" id="PTHR43308">
    <property type="entry name" value="OUTER MEMBRANE PROTEIN ALPHA-RELATED"/>
    <property type="match status" value="1"/>
</dbReference>
<feature type="domain" description="SLH" evidence="2">
    <location>
        <begin position="437"/>
        <end position="500"/>
    </location>
</feature>
<evidence type="ECO:0000313" key="4">
    <source>
        <dbReference type="Proteomes" id="UP000178724"/>
    </source>
</evidence>
<feature type="domain" description="SLH" evidence="2">
    <location>
        <begin position="373"/>
        <end position="436"/>
    </location>
</feature>
<gene>
    <name evidence="3" type="ORF">A2625_06030</name>
</gene>
<dbReference type="EMBL" id="METM01000021">
    <property type="protein sequence ID" value="OGB89670.1"/>
    <property type="molecule type" value="Genomic_DNA"/>
</dbReference>
<reference evidence="3 4" key="1">
    <citation type="journal article" date="2016" name="Nat. Commun.">
        <title>Thousands of microbial genomes shed light on interconnected biogeochemical processes in an aquifer system.</title>
        <authorList>
            <person name="Anantharaman K."/>
            <person name="Brown C.T."/>
            <person name="Hug L.A."/>
            <person name="Sharon I."/>
            <person name="Castelle C.J."/>
            <person name="Probst A.J."/>
            <person name="Thomas B.C."/>
            <person name="Singh A."/>
            <person name="Wilkins M.J."/>
            <person name="Karaoz U."/>
            <person name="Brodie E.L."/>
            <person name="Williams K.H."/>
            <person name="Hubbard S.S."/>
            <person name="Banfield J.F."/>
        </authorList>
    </citation>
    <scope>NUCLEOTIDE SEQUENCE [LARGE SCALE GENOMIC DNA]</scope>
</reference>
<dbReference type="PANTHER" id="PTHR43308:SF5">
    <property type="entry name" value="S-LAYER PROTEIN _ PEPTIDOGLYCAN ENDO-BETA-N-ACETYLGLUCOSAMINIDASE"/>
    <property type="match status" value="1"/>
</dbReference>
<dbReference type="Pfam" id="PF18990">
    <property type="entry name" value="DUF5723"/>
    <property type="match status" value="1"/>
</dbReference>
<feature type="chain" id="PRO_5009513451" description="SLH domain-containing protein" evidence="1">
    <location>
        <begin position="22"/>
        <end position="502"/>
    </location>
</feature>
<sequence>MRFHLILFALLGALLCQSVNGFTLTSARPLALGDAYAGMGEDAASLFINPAGLARLTKLSLTSIYAQPLANASSTSFALILPDYFGGTVGFGYYASVVSGVIISAEVADHLQHQRIVNYTRKITPQLDLGGNLKYLAEGFSPDVSSGANAKGQGFVFDLGARYQVNRWWSVGLALQDLGGQIAYADSTAQTIKRNYLLGNTFKFPWNEALFNLDVSKLAGKPSLLHAGFEWWPVEFLALRLGAKQSVKSASETYTDLSGGIGLNVAGVTFDYALVRPGNAFANISHYFSLGYASPRPSRRATYEAVAIQKVKLLKFPDVPAGHWASKQIEQLTTAGQLSYYPDGTFRPDRPISRAEIIMLLVRGKAFPSPIEKRAVFSDVPLNFWAADYVQIASEQKLTLGYPDGTFKPRNSTTRAEGVAFLARFTGISTGEAGDLSKSPYSDLPTRHWSLRTVLAARKEAILEFVRGNAFLPNASLTRAELADILYRTRFAKEQLSRYIFE</sequence>
<proteinExistence type="predicted"/>
<evidence type="ECO:0000259" key="2">
    <source>
        <dbReference type="PROSITE" id="PS51272"/>
    </source>
</evidence>
<name>A0A1F4Q1B8_UNCSA</name>
<dbReference type="SUPFAM" id="SSF56935">
    <property type="entry name" value="Porins"/>
    <property type="match status" value="1"/>
</dbReference>
<accession>A0A1F4Q1B8</accession>
<comment type="caution">
    <text evidence="3">The sequence shown here is derived from an EMBL/GenBank/DDBJ whole genome shotgun (WGS) entry which is preliminary data.</text>
</comment>
<dbReference type="AlphaFoldDB" id="A0A1F4Q1B8"/>
<dbReference type="InterPro" id="IPR051465">
    <property type="entry name" value="Cell_Envelope_Struct_Comp"/>
</dbReference>
<feature type="signal peptide" evidence="1">
    <location>
        <begin position="1"/>
        <end position="21"/>
    </location>
</feature>